<organism evidence="1 2">
    <name type="scientific">Waterburya agarophytonicola KI4</name>
    <dbReference type="NCBI Taxonomy" id="2874699"/>
    <lineage>
        <taxon>Bacteria</taxon>
        <taxon>Bacillati</taxon>
        <taxon>Cyanobacteriota</taxon>
        <taxon>Cyanophyceae</taxon>
        <taxon>Pleurocapsales</taxon>
        <taxon>Hyellaceae</taxon>
        <taxon>Waterburya</taxon>
        <taxon>Waterburya agarophytonicola</taxon>
    </lineage>
</organism>
<keyword evidence="2" id="KW-1185">Reference proteome</keyword>
<accession>A0A964BQD8</accession>
<comment type="caution">
    <text evidence="1">The sequence shown here is derived from an EMBL/GenBank/DDBJ whole genome shotgun (WGS) entry which is preliminary data.</text>
</comment>
<dbReference type="EMBL" id="JADWDC010000013">
    <property type="protein sequence ID" value="MCC0176886.1"/>
    <property type="molecule type" value="Genomic_DNA"/>
</dbReference>
<reference evidence="1" key="1">
    <citation type="journal article" date="2021" name="Antonie Van Leeuwenhoek">
        <title>Draft genome and description of Waterburya agarophytonicola gen. nov. sp. nov. (Pleurocapsales, Cyanobacteria): a seaweed symbiont.</title>
        <authorList>
            <person name="Bonthond G."/>
            <person name="Shalygin S."/>
            <person name="Bayer T."/>
            <person name="Weinberger F."/>
        </authorList>
    </citation>
    <scope>NUCLEOTIDE SEQUENCE</scope>
    <source>
        <strain evidence="1">KI4</strain>
    </source>
</reference>
<evidence type="ECO:0000313" key="2">
    <source>
        <dbReference type="Proteomes" id="UP000729733"/>
    </source>
</evidence>
<dbReference type="AlphaFoldDB" id="A0A964BQD8"/>
<gene>
    <name evidence="1" type="ORF">I4641_07830</name>
</gene>
<dbReference type="Proteomes" id="UP000729733">
    <property type="component" value="Unassembled WGS sequence"/>
</dbReference>
<sequence length="53" mass="6188">MMNKKRQEIIKNASLSHRESLRKSLNNRLEAARVNGNDKLVKQLEAEAKYLHL</sequence>
<protein>
    <submittedName>
        <fullName evidence="1">Uncharacterized protein</fullName>
    </submittedName>
</protein>
<name>A0A964BQD8_9CYAN</name>
<proteinExistence type="predicted"/>
<evidence type="ECO:0000313" key="1">
    <source>
        <dbReference type="EMBL" id="MCC0176886.1"/>
    </source>
</evidence>